<evidence type="ECO:0000256" key="4">
    <source>
        <dbReference type="ARBA" id="ARBA00022547"/>
    </source>
</evidence>
<keyword evidence="7 11" id="KW-1133">Transmembrane helix</keyword>
<gene>
    <name evidence="11" type="primary">atpB</name>
    <name evidence="13" type="ORF">EQU50_04230</name>
</gene>
<keyword evidence="14" id="KW-1185">Reference proteome</keyword>
<dbReference type="RefSeq" id="WP_130153902.1">
    <property type="nucleotide sequence ID" value="NZ_SCFB01000005.1"/>
</dbReference>
<keyword evidence="11" id="KW-1003">Cell membrane</keyword>
<evidence type="ECO:0000256" key="3">
    <source>
        <dbReference type="ARBA" id="ARBA00022448"/>
    </source>
</evidence>
<dbReference type="NCBIfam" id="TIGR01131">
    <property type="entry name" value="ATP_synt_6_or_A"/>
    <property type="match status" value="1"/>
</dbReference>
<keyword evidence="9 11" id="KW-0472">Membrane</keyword>
<dbReference type="Pfam" id="PF00119">
    <property type="entry name" value="ATP-synt_A"/>
    <property type="match status" value="1"/>
</dbReference>
<feature type="transmembrane region" description="Helical" evidence="11">
    <location>
        <begin position="176"/>
        <end position="198"/>
    </location>
</feature>
<sequence>MKIDPLSQFSIQSIFPFQVAGVDLSFTNASLFMVATVCLIVSFLFFALRSKQVVPNRLQAAVELLFDFINTLIRSYIGTEGLAYAPLIFCLFLFILGGNLLGLLPHAYTFTSQLVVTFTLAGVVFVSITCLGFAKHGFGFLRLFLPAGTPIYIAPLLVFVEVISYLSRPVSLAVRLFANMVAGHVMLKIFATFAAILAGTSWLGPSALLPTLINVGLFGFEMLVAILQAYVFTILSCIYLNDALHLH</sequence>
<accession>A0A4Q7DIU9</accession>
<dbReference type="OrthoDB" id="9809130at2"/>
<reference evidence="13 14" key="1">
    <citation type="submission" date="2018-10" db="EMBL/GenBank/DDBJ databases">
        <title>An updated phylogeny of the Alphaproteobacteria reveals that the parasitic Rickettsiales and Holosporales have independent origins.</title>
        <authorList>
            <person name="Munoz-Gomez S.A."/>
            <person name="Hess S."/>
            <person name="Burger G."/>
            <person name="Lang B.F."/>
            <person name="Susko E."/>
            <person name="Slamovits C.H."/>
            <person name="Roger A.J."/>
        </authorList>
    </citation>
    <scope>NUCLEOTIDE SEQUENCE [LARGE SCALE GENOMIC DNA]</scope>
    <source>
        <strain evidence="13">HOLO01</strain>
    </source>
</reference>
<dbReference type="InterPro" id="IPR035908">
    <property type="entry name" value="F0_ATP_A_sf"/>
</dbReference>
<organism evidence="13 14">
    <name type="scientific">Candidatus Finniella inopinata</name>
    <dbReference type="NCBI Taxonomy" id="1696036"/>
    <lineage>
        <taxon>Bacteria</taxon>
        <taxon>Pseudomonadati</taxon>
        <taxon>Pseudomonadota</taxon>
        <taxon>Alphaproteobacteria</taxon>
        <taxon>Holosporales</taxon>
        <taxon>Candidatus Paracaedibacteraceae</taxon>
        <taxon>Candidatus Finniella</taxon>
    </lineage>
</organism>
<keyword evidence="4 11" id="KW-0138">CF(0)</keyword>
<dbReference type="EMBL" id="SCFB01000005">
    <property type="protein sequence ID" value="RZI46149.1"/>
    <property type="molecule type" value="Genomic_DNA"/>
</dbReference>
<evidence type="ECO:0000256" key="2">
    <source>
        <dbReference type="ARBA" id="ARBA00006810"/>
    </source>
</evidence>
<comment type="similarity">
    <text evidence="2 11 12">Belongs to the ATPase A chain family.</text>
</comment>
<dbReference type="PROSITE" id="PS00449">
    <property type="entry name" value="ATPASE_A"/>
    <property type="match status" value="1"/>
</dbReference>
<dbReference type="GO" id="GO:0045259">
    <property type="term" value="C:proton-transporting ATP synthase complex"/>
    <property type="evidence" value="ECO:0007669"/>
    <property type="project" value="UniProtKB-KW"/>
</dbReference>
<proteinExistence type="inferred from homology"/>
<dbReference type="SUPFAM" id="SSF81336">
    <property type="entry name" value="F1F0 ATP synthase subunit A"/>
    <property type="match status" value="1"/>
</dbReference>
<evidence type="ECO:0000256" key="7">
    <source>
        <dbReference type="ARBA" id="ARBA00022989"/>
    </source>
</evidence>
<comment type="subcellular location">
    <subcellularLocation>
        <location evidence="11 12">Cell membrane</location>
        <topology evidence="11 12">Multi-pass membrane protein</topology>
    </subcellularLocation>
    <subcellularLocation>
        <location evidence="1">Membrane</location>
        <topology evidence="1">Multi-pass membrane protein</topology>
    </subcellularLocation>
</comment>
<dbReference type="InterPro" id="IPR045083">
    <property type="entry name" value="ATP_synth_F0_asu_bact/mt"/>
</dbReference>
<keyword evidence="3 11" id="KW-0813">Transport</keyword>
<feature type="transmembrane region" description="Helical" evidence="11">
    <location>
        <begin position="60"/>
        <end position="77"/>
    </location>
</feature>
<feature type="transmembrane region" description="Helical" evidence="11">
    <location>
        <begin position="83"/>
        <end position="102"/>
    </location>
</feature>
<feature type="transmembrane region" description="Helical" evidence="11">
    <location>
        <begin position="29"/>
        <end position="48"/>
    </location>
</feature>
<dbReference type="HAMAP" id="MF_01393">
    <property type="entry name" value="ATP_synth_a_bact"/>
    <property type="match status" value="1"/>
</dbReference>
<comment type="caution">
    <text evidence="13">The sequence shown here is derived from an EMBL/GenBank/DDBJ whole genome shotgun (WGS) entry which is preliminary data.</text>
</comment>
<dbReference type="NCBIfam" id="NF004482">
    <property type="entry name" value="PRK05815.2-4"/>
    <property type="match status" value="1"/>
</dbReference>
<keyword evidence="6 11" id="KW-0375">Hydrogen ion transport</keyword>
<evidence type="ECO:0000313" key="14">
    <source>
        <dbReference type="Proteomes" id="UP000293550"/>
    </source>
</evidence>
<feature type="transmembrane region" description="Helical" evidence="11">
    <location>
        <begin position="218"/>
        <end position="240"/>
    </location>
</feature>
<dbReference type="PRINTS" id="PR00123">
    <property type="entry name" value="ATPASEA"/>
</dbReference>
<evidence type="ECO:0000256" key="12">
    <source>
        <dbReference type="RuleBase" id="RU000483"/>
    </source>
</evidence>
<dbReference type="CDD" id="cd00310">
    <property type="entry name" value="ATP-synt_Fo_a_6"/>
    <property type="match status" value="1"/>
</dbReference>
<dbReference type="PANTHER" id="PTHR11410">
    <property type="entry name" value="ATP SYNTHASE SUBUNIT A"/>
    <property type="match status" value="1"/>
</dbReference>
<evidence type="ECO:0000256" key="10">
    <source>
        <dbReference type="ARBA" id="ARBA00023310"/>
    </source>
</evidence>
<keyword evidence="10 11" id="KW-0066">ATP synthesis</keyword>
<dbReference type="Gene3D" id="1.20.120.220">
    <property type="entry name" value="ATP synthase, F0 complex, subunit A"/>
    <property type="match status" value="1"/>
</dbReference>
<evidence type="ECO:0000256" key="5">
    <source>
        <dbReference type="ARBA" id="ARBA00022692"/>
    </source>
</evidence>
<name>A0A4Q7DIU9_9PROT</name>
<dbReference type="Proteomes" id="UP000293550">
    <property type="component" value="Unassembled WGS sequence"/>
</dbReference>
<keyword evidence="5 11" id="KW-0812">Transmembrane</keyword>
<evidence type="ECO:0000313" key="13">
    <source>
        <dbReference type="EMBL" id="RZI46149.1"/>
    </source>
</evidence>
<evidence type="ECO:0000256" key="1">
    <source>
        <dbReference type="ARBA" id="ARBA00004141"/>
    </source>
</evidence>
<dbReference type="GO" id="GO:0046933">
    <property type="term" value="F:proton-transporting ATP synthase activity, rotational mechanism"/>
    <property type="evidence" value="ECO:0007669"/>
    <property type="project" value="UniProtKB-UniRule"/>
</dbReference>
<comment type="function">
    <text evidence="11 12">Key component of the proton channel; it plays a direct role in the translocation of protons across the membrane.</text>
</comment>
<dbReference type="PANTHER" id="PTHR11410:SF0">
    <property type="entry name" value="ATP SYNTHASE SUBUNIT A"/>
    <property type="match status" value="1"/>
</dbReference>
<evidence type="ECO:0000256" key="6">
    <source>
        <dbReference type="ARBA" id="ARBA00022781"/>
    </source>
</evidence>
<protein>
    <recommendedName>
        <fullName evidence="11 12">ATP synthase subunit a</fullName>
    </recommendedName>
    <alternativeName>
        <fullName evidence="11">ATP synthase F0 sector subunit a</fullName>
    </alternativeName>
    <alternativeName>
        <fullName evidence="11">F-ATPase subunit 6</fullName>
    </alternativeName>
</protein>
<evidence type="ECO:0000256" key="8">
    <source>
        <dbReference type="ARBA" id="ARBA00023065"/>
    </source>
</evidence>
<dbReference type="InterPro" id="IPR000568">
    <property type="entry name" value="ATP_synth_F0_asu"/>
</dbReference>
<dbReference type="AlphaFoldDB" id="A0A4Q7DIU9"/>
<feature type="transmembrane region" description="Helical" evidence="11">
    <location>
        <begin position="140"/>
        <end position="164"/>
    </location>
</feature>
<feature type="transmembrane region" description="Helical" evidence="11">
    <location>
        <begin position="114"/>
        <end position="134"/>
    </location>
</feature>
<evidence type="ECO:0000256" key="9">
    <source>
        <dbReference type="ARBA" id="ARBA00023136"/>
    </source>
</evidence>
<dbReference type="InterPro" id="IPR023011">
    <property type="entry name" value="ATP_synth_F0_asu_AS"/>
</dbReference>
<dbReference type="GO" id="GO:0005886">
    <property type="term" value="C:plasma membrane"/>
    <property type="evidence" value="ECO:0007669"/>
    <property type="project" value="UniProtKB-SubCell"/>
</dbReference>
<evidence type="ECO:0000256" key="11">
    <source>
        <dbReference type="HAMAP-Rule" id="MF_01393"/>
    </source>
</evidence>
<keyword evidence="8 11" id="KW-0406">Ion transport</keyword>